<dbReference type="Proteomes" id="UP000007485">
    <property type="component" value="Chromosome"/>
</dbReference>
<dbReference type="AlphaFoldDB" id="F0QSE4"/>
<keyword evidence="3" id="KW-1185">Reference proteome</keyword>
<dbReference type="STRING" id="985053.VMUT_0078"/>
<gene>
    <name evidence="2" type="ordered locus">VMUT_0078</name>
</gene>
<dbReference type="GO" id="GO:0016740">
    <property type="term" value="F:transferase activity"/>
    <property type="evidence" value="ECO:0007669"/>
    <property type="project" value="UniProtKB-KW"/>
</dbReference>
<evidence type="ECO:0000259" key="1">
    <source>
        <dbReference type="Pfam" id="PF00483"/>
    </source>
</evidence>
<feature type="domain" description="Nucleotidyl transferase" evidence="1">
    <location>
        <begin position="5"/>
        <end position="236"/>
    </location>
</feature>
<dbReference type="Gene3D" id="3.90.550.10">
    <property type="entry name" value="Spore Coat Polysaccharide Biosynthesis Protein SpsA, Chain A"/>
    <property type="match status" value="1"/>
</dbReference>
<dbReference type="PANTHER" id="PTHR42883">
    <property type="entry name" value="GLUCOSE-1-PHOSPHATE THYMIDYLTRANSFERASE"/>
    <property type="match status" value="1"/>
</dbReference>
<dbReference type="RefSeq" id="WP_013603459.1">
    <property type="nucleotide sequence ID" value="NC_015151.1"/>
</dbReference>
<dbReference type="NCBIfam" id="TIGR01208">
    <property type="entry name" value="rmlA_long"/>
    <property type="match status" value="1"/>
</dbReference>
<dbReference type="SUPFAM" id="SSF51161">
    <property type="entry name" value="Trimeric LpxA-like enzymes"/>
    <property type="match status" value="1"/>
</dbReference>
<dbReference type="GeneID" id="10287730"/>
<dbReference type="Pfam" id="PF00483">
    <property type="entry name" value="NTP_transferase"/>
    <property type="match status" value="1"/>
</dbReference>
<dbReference type="EMBL" id="CP002529">
    <property type="protein sequence ID" value="ADY00295.1"/>
    <property type="molecule type" value="Genomic_DNA"/>
</dbReference>
<dbReference type="OrthoDB" id="15372at2157"/>
<dbReference type="Gene3D" id="2.160.10.10">
    <property type="entry name" value="Hexapeptide repeat proteins"/>
    <property type="match status" value="1"/>
</dbReference>
<dbReference type="InterPro" id="IPR029044">
    <property type="entry name" value="Nucleotide-diphossugar_trans"/>
</dbReference>
<dbReference type="PANTHER" id="PTHR42883:SF2">
    <property type="entry name" value="THYMIDYLYLTRANSFERASE"/>
    <property type="match status" value="1"/>
</dbReference>
<name>F0QSE4_VULM7</name>
<dbReference type="HOGENOM" id="CLU_029499_0_1_2"/>
<accession>F0QSE4</accession>
<dbReference type="InterPro" id="IPR005835">
    <property type="entry name" value="NTP_transferase_dom"/>
</dbReference>
<dbReference type="CDD" id="cd04189">
    <property type="entry name" value="G1P_TT_long"/>
    <property type="match status" value="1"/>
</dbReference>
<proteinExistence type="predicted"/>
<dbReference type="KEGG" id="vmo:VMUT_0078"/>
<evidence type="ECO:0000313" key="2">
    <source>
        <dbReference type="EMBL" id="ADY00295.1"/>
    </source>
</evidence>
<sequence>MALTSIILVAGEGTRLRPLTYTLPKPLIPIMGKPLVVRLIEGLRDVGLSSFYVVVGHLGFLFRQLLGDGSELNVSIKYVEQRERLGIAHAIHRAIEEGANGQLVVHLGDNYFGEGINSFIREFMEGDYDVFIVLTRHKDPTRFGNAIISDGKVVKLIEKPREVPPNSYVVTGIYMFKDSRDVERAFSTLKPSARGEYEITDLIQWFINNGHRVGYAITNSWWKDMGTHQDILDLLYLMLDEIKSRIEGEVRGEVNGRVIIEKGAMVEGFVHGPAYIGKGSVIGRETVIEHYVDVETNASINGGSVSRSIVLDNARLELGRARIIDSIIGPNSRIRLTNGISRLIIGEGNVIESM</sequence>
<dbReference type="InterPro" id="IPR005908">
    <property type="entry name" value="G1P_thy_trans_l"/>
</dbReference>
<dbReference type="SUPFAM" id="SSF53448">
    <property type="entry name" value="Nucleotide-diphospho-sugar transferases"/>
    <property type="match status" value="1"/>
</dbReference>
<reference evidence="2 3" key="1">
    <citation type="journal article" date="2011" name="J. Bacteriol.">
        <title>Complete genome sequence of 'Vulcanisaeta moutnovskia' strain 768-28, a novel member of the hyperthermophilic crenarchaeal genus vulcanisaeta.</title>
        <authorList>
            <person name="Gumerov V.M."/>
            <person name="Mardanov A.V."/>
            <person name="Beletsky A.V."/>
            <person name="Prokofeva M.I."/>
            <person name="Bonch-Osmolovskaya E.A."/>
            <person name="Ravin N.V."/>
            <person name="Skryabin K.G."/>
        </authorList>
    </citation>
    <scope>NUCLEOTIDE SEQUENCE [LARGE SCALE GENOMIC DNA]</scope>
    <source>
        <strain evidence="2 3">768-28</strain>
    </source>
</reference>
<organism evidence="2 3">
    <name type="scientific">Vulcanisaeta moutnovskia (strain 768-28)</name>
    <dbReference type="NCBI Taxonomy" id="985053"/>
    <lineage>
        <taxon>Archaea</taxon>
        <taxon>Thermoproteota</taxon>
        <taxon>Thermoprotei</taxon>
        <taxon>Thermoproteales</taxon>
        <taxon>Thermoproteaceae</taxon>
        <taxon>Vulcanisaeta</taxon>
    </lineage>
</organism>
<protein>
    <submittedName>
        <fullName evidence="2">Glucose-1-phosphate thymidyltransferase</fullName>
    </submittedName>
</protein>
<dbReference type="eggNOG" id="arCOG00667">
    <property type="taxonomic scope" value="Archaea"/>
</dbReference>
<dbReference type="InterPro" id="IPR011004">
    <property type="entry name" value="Trimer_LpxA-like_sf"/>
</dbReference>
<evidence type="ECO:0000313" key="3">
    <source>
        <dbReference type="Proteomes" id="UP000007485"/>
    </source>
</evidence>